<proteinExistence type="predicted"/>
<sequence length="107" mass="11236">MTFLDSVVPSESLPELSAMPPQTGASTASPVPVDPPLWGADPGERQATVGRQSHLAAPASHCAEGTISAQRVDFSFWSALVRQKADKDLVTGPSAPNYPIQPQPSDL</sequence>
<organism evidence="2 3">
    <name type="scientific">Penicillium antarcticum</name>
    <dbReference type="NCBI Taxonomy" id="416450"/>
    <lineage>
        <taxon>Eukaryota</taxon>
        <taxon>Fungi</taxon>
        <taxon>Dikarya</taxon>
        <taxon>Ascomycota</taxon>
        <taxon>Pezizomycotina</taxon>
        <taxon>Eurotiomycetes</taxon>
        <taxon>Eurotiomycetidae</taxon>
        <taxon>Eurotiales</taxon>
        <taxon>Aspergillaceae</taxon>
        <taxon>Penicillium</taxon>
    </lineage>
</organism>
<feature type="region of interest" description="Disordered" evidence="1">
    <location>
        <begin position="1"/>
        <end position="54"/>
    </location>
</feature>
<evidence type="ECO:0000256" key="1">
    <source>
        <dbReference type="SAM" id="MobiDB-lite"/>
    </source>
</evidence>
<keyword evidence="3" id="KW-1185">Reference proteome</keyword>
<accession>A0A1V6PR27</accession>
<name>A0A1V6PR27_9EURO</name>
<dbReference type="Proteomes" id="UP000191672">
    <property type="component" value="Unassembled WGS sequence"/>
</dbReference>
<comment type="caution">
    <text evidence="2">The sequence shown here is derived from an EMBL/GenBank/DDBJ whole genome shotgun (WGS) entry which is preliminary data.</text>
</comment>
<evidence type="ECO:0000313" key="3">
    <source>
        <dbReference type="Proteomes" id="UP000191672"/>
    </source>
</evidence>
<evidence type="ECO:0000313" key="2">
    <source>
        <dbReference type="EMBL" id="OQD79162.1"/>
    </source>
</evidence>
<gene>
    <name evidence="2" type="ORF">PENANT_c059G05686</name>
</gene>
<protein>
    <submittedName>
        <fullName evidence="2">Uncharacterized protein</fullName>
    </submittedName>
</protein>
<feature type="region of interest" description="Disordered" evidence="1">
    <location>
        <begin position="87"/>
        <end position="107"/>
    </location>
</feature>
<reference evidence="3" key="1">
    <citation type="journal article" date="2017" name="Nat. Microbiol.">
        <title>Global analysis of biosynthetic gene clusters reveals vast potential of secondary metabolite production in Penicillium species.</title>
        <authorList>
            <person name="Nielsen J.C."/>
            <person name="Grijseels S."/>
            <person name="Prigent S."/>
            <person name="Ji B."/>
            <person name="Dainat J."/>
            <person name="Nielsen K.F."/>
            <person name="Frisvad J.C."/>
            <person name="Workman M."/>
            <person name="Nielsen J."/>
        </authorList>
    </citation>
    <scope>NUCLEOTIDE SEQUENCE [LARGE SCALE GENOMIC DNA]</scope>
    <source>
        <strain evidence="3">IBT 31811</strain>
    </source>
</reference>
<dbReference type="AlphaFoldDB" id="A0A1V6PR27"/>
<dbReference type="EMBL" id="MDYN01000059">
    <property type="protein sequence ID" value="OQD79162.1"/>
    <property type="molecule type" value="Genomic_DNA"/>
</dbReference>